<dbReference type="GeneID" id="33323883"/>
<name>A0A218P1F6_THECE</name>
<dbReference type="KEGG" id="tce:A3L02_03960"/>
<dbReference type="Proteomes" id="UP000197156">
    <property type="component" value="Chromosome"/>
</dbReference>
<reference evidence="1 2" key="1">
    <citation type="submission" date="2016-03" db="EMBL/GenBank/DDBJ databases">
        <title>Complete genome sequence of Thermococcus celer.</title>
        <authorList>
            <person name="Oger P.M."/>
        </authorList>
    </citation>
    <scope>NUCLEOTIDE SEQUENCE [LARGE SCALE GENOMIC DNA]</scope>
    <source>
        <strain evidence="1 2">Vu 13</strain>
    </source>
</reference>
<dbReference type="AlphaFoldDB" id="A0A218P1F6"/>
<accession>A0A218P1F6</accession>
<proteinExistence type="predicted"/>
<evidence type="ECO:0000313" key="2">
    <source>
        <dbReference type="Proteomes" id="UP000197156"/>
    </source>
</evidence>
<dbReference type="EMBL" id="CP014854">
    <property type="protein sequence ID" value="ASI98776.1"/>
    <property type="molecule type" value="Genomic_DNA"/>
</dbReference>
<protein>
    <submittedName>
        <fullName evidence="1">Uncharacterized protein</fullName>
    </submittedName>
</protein>
<keyword evidence="2" id="KW-1185">Reference proteome</keyword>
<sequence>MYEDFTVPSRLLLLSFAPIRDHEGVIHSGEAVFLVEPLNVRVSVFVPLGEQAEEISKLEGRYVDMDIEPLGFKAFNAENPGKPLIAREPPDSETGAERYRLVGLFRIFEPEGGIFECGNLRFPLYGQMEARNGRRFFIRDALRIDISEVDWLERLEPDTRPAKSVWVELRRVRFYGYLMEGEG</sequence>
<gene>
    <name evidence="1" type="ORF">A3L02_03960</name>
</gene>
<evidence type="ECO:0000313" key="1">
    <source>
        <dbReference type="EMBL" id="ASI98776.1"/>
    </source>
</evidence>
<dbReference type="RefSeq" id="WP_088862733.1">
    <property type="nucleotide sequence ID" value="NZ_CP014854.1"/>
</dbReference>
<organism evidence="1 2">
    <name type="scientific">Thermococcus celer Vu 13 = JCM 8558</name>
    <dbReference type="NCBI Taxonomy" id="1293037"/>
    <lineage>
        <taxon>Archaea</taxon>
        <taxon>Methanobacteriati</taxon>
        <taxon>Methanobacteriota</taxon>
        <taxon>Thermococci</taxon>
        <taxon>Thermococcales</taxon>
        <taxon>Thermococcaceae</taxon>
        <taxon>Thermococcus</taxon>
    </lineage>
</organism>
<dbReference type="OrthoDB" id="101861at2157"/>